<organism evidence="7 8">
    <name type="scientific">Malaciobacter halophilus</name>
    <dbReference type="NCBI Taxonomy" id="197482"/>
    <lineage>
        <taxon>Bacteria</taxon>
        <taxon>Pseudomonadati</taxon>
        <taxon>Campylobacterota</taxon>
        <taxon>Epsilonproteobacteria</taxon>
        <taxon>Campylobacterales</taxon>
        <taxon>Arcobacteraceae</taxon>
        <taxon>Malaciobacter</taxon>
    </lineage>
</organism>
<feature type="domain" description="N-end rule aminoacyl transferase C-terminal" evidence="6">
    <location>
        <begin position="105"/>
        <end position="228"/>
    </location>
</feature>
<dbReference type="GO" id="GO:0071596">
    <property type="term" value="P:ubiquitin-dependent protein catabolic process via the N-end rule pathway"/>
    <property type="evidence" value="ECO:0007669"/>
    <property type="project" value="InterPro"/>
</dbReference>
<dbReference type="SUPFAM" id="SSF55729">
    <property type="entry name" value="Acyl-CoA N-acyltransferases (Nat)"/>
    <property type="match status" value="1"/>
</dbReference>
<dbReference type="KEGG" id="ahs:AHALO_2101"/>
<comment type="catalytic activity">
    <reaction evidence="4">
        <text>N-terminal L-glutamyl-[protein] + L-leucyl-tRNA(Leu) = N-terminal L-leucyl-L-glutamyl-[protein] + tRNA(Leu) + H(+)</text>
        <dbReference type="Rhea" id="RHEA:50412"/>
        <dbReference type="Rhea" id="RHEA-COMP:9613"/>
        <dbReference type="Rhea" id="RHEA-COMP:9622"/>
        <dbReference type="Rhea" id="RHEA-COMP:12664"/>
        <dbReference type="Rhea" id="RHEA-COMP:12668"/>
        <dbReference type="ChEBI" id="CHEBI:15378"/>
        <dbReference type="ChEBI" id="CHEBI:64721"/>
        <dbReference type="ChEBI" id="CHEBI:78442"/>
        <dbReference type="ChEBI" id="CHEBI:78494"/>
        <dbReference type="ChEBI" id="CHEBI:133041"/>
        <dbReference type="EC" id="2.3.2.29"/>
    </reaction>
</comment>
<dbReference type="HAMAP" id="MF_00689">
    <property type="entry name" value="Bpt"/>
    <property type="match status" value="1"/>
</dbReference>
<dbReference type="EMBL" id="NXIF01000052">
    <property type="protein sequence ID" value="PKI79876.1"/>
    <property type="molecule type" value="Genomic_DNA"/>
</dbReference>
<comment type="subcellular location">
    <subcellularLocation>
        <location evidence="4">Cytoplasm</location>
    </subcellularLocation>
</comment>
<keyword evidence="2 4" id="KW-0808">Transferase</keyword>
<accession>A0A2N1J014</accession>
<evidence type="ECO:0000256" key="4">
    <source>
        <dbReference type="HAMAP-Rule" id="MF_00689"/>
    </source>
</evidence>
<gene>
    <name evidence="4" type="primary">bpt</name>
    <name evidence="7" type="ORF">CP960_12115</name>
</gene>
<dbReference type="GO" id="GO:0005737">
    <property type="term" value="C:cytoplasm"/>
    <property type="evidence" value="ECO:0007669"/>
    <property type="project" value="UniProtKB-SubCell"/>
</dbReference>
<evidence type="ECO:0000256" key="3">
    <source>
        <dbReference type="ARBA" id="ARBA00023315"/>
    </source>
</evidence>
<dbReference type="PANTHER" id="PTHR21367">
    <property type="entry name" value="ARGININE-TRNA-PROTEIN TRANSFERASE 1"/>
    <property type="match status" value="1"/>
</dbReference>
<comment type="catalytic activity">
    <reaction evidence="4">
        <text>N-terminal L-aspartyl-[protein] + L-leucyl-tRNA(Leu) = N-terminal L-leucyl-L-aspartyl-[protein] + tRNA(Leu) + H(+)</text>
        <dbReference type="Rhea" id="RHEA:50420"/>
        <dbReference type="Rhea" id="RHEA-COMP:9613"/>
        <dbReference type="Rhea" id="RHEA-COMP:9622"/>
        <dbReference type="Rhea" id="RHEA-COMP:12669"/>
        <dbReference type="Rhea" id="RHEA-COMP:12674"/>
        <dbReference type="ChEBI" id="CHEBI:15378"/>
        <dbReference type="ChEBI" id="CHEBI:64720"/>
        <dbReference type="ChEBI" id="CHEBI:78442"/>
        <dbReference type="ChEBI" id="CHEBI:78494"/>
        <dbReference type="ChEBI" id="CHEBI:133042"/>
        <dbReference type="EC" id="2.3.2.29"/>
    </reaction>
</comment>
<dbReference type="OrthoDB" id="9782022at2"/>
<feature type="domain" description="N-end aminoacyl transferase N-terminal" evidence="5">
    <location>
        <begin position="16"/>
        <end position="84"/>
    </location>
</feature>
<dbReference type="InterPro" id="IPR030700">
    <property type="entry name" value="N-end_Aminoacyl_Trfase"/>
</dbReference>
<dbReference type="InterPro" id="IPR016181">
    <property type="entry name" value="Acyl_CoA_acyltransferase"/>
</dbReference>
<dbReference type="PIRSF" id="PIRSF037208">
    <property type="entry name" value="ATE_pro_prd"/>
    <property type="match status" value="1"/>
</dbReference>
<evidence type="ECO:0000259" key="6">
    <source>
        <dbReference type="Pfam" id="PF04377"/>
    </source>
</evidence>
<evidence type="ECO:0000259" key="5">
    <source>
        <dbReference type="Pfam" id="PF04376"/>
    </source>
</evidence>
<dbReference type="GO" id="GO:0004057">
    <property type="term" value="F:arginyl-tRNA--protein transferase activity"/>
    <property type="evidence" value="ECO:0007669"/>
    <property type="project" value="InterPro"/>
</dbReference>
<keyword evidence="8" id="KW-1185">Reference proteome</keyword>
<sequence length="245" mass="29630">MQILNEDLEFVEENRECSYFSNEISDMRYRYINHCSIEDYQNMLEHGWRRFGKMHFVPECSNCTKCISMRIDAKNYKFSKSEKRVINKNKDTKLYIQAPSISIDHLKLYDKYHKFMHRKKQWPYQPISPEDYARSYVEGKDKFTKEFLYFKDEKLVAVALVDILPKSISAIYCFYDHEYSELSLGKFSILAQIKIAKELEIPYIYLGYWIKEHYSMGYKVNYKPFEILKNRASLDEEAIWEKYEL</sequence>
<evidence type="ECO:0000256" key="2">
    <source>
        <dbReference type="ARBA" id="ARBA00022679"/>
    </source>
</evidence>
<dbReference type="Proteomes" id="UP000233248">
    <property type="component" value="Unassembled WGS sequence"/>
</dbReference>
<evidence type="ECO:0000313" key="7">
    <source>
        <dbReference type="EMBL" id="PKI79876.1"/>
    </source>
</evidence>
<proteinExistence type="inferred from homology"/>
<dbReference type="InterPro" id="IPR017138">
    <property type="entry name" value="Asp_Glu_LeuTrfase"/>
</dbReference>
<dbReference type="PANTHER" id="PTHR21367:SF1">
    <property type="entry name" value="ARGINYL-TRNA--PROTEIN TRANSFERASE 1"/>
    <property type="match status" value="1"/>
</dbReference>
<name>A0A2N1J014_9BACT</name>
<keyword evidence="3 4" id="KW-0012">Acyltransferase</keyword>
<dbReference type="InterPro" id="IPR007471">
    <property type="entry name" value="N-end_Aminoacyl_Trfase_N"/>
</dbReference>
<comment type="function">
    <text evidence="4">Functions in the N-end rule pathway of protein degradation where it conjugates Leu from its aminoacyl-tRNA to the N-termini of proteins containing an N-terminal aspartate or glutamate.</text>
</comment>
<dbReference type="Pfam" id="PF04376">
    <property type="entry name" value="ATE_N"/>
    <property type="match status" value="1"/>
</dbReference>
<dbReference type="NCBIfam" id="NF002344">
    <property type="entry name" value="PRK01305.2-1"/>
    <property type="match status" value="1"/>
</dbReference>
<evidence type="ECO:0000256" key="1">
    <source>
        <dbReference type="ARBA" id="ARBA00022490"/>
    </source>
</evidence>
<evidence type="ECO:0000313" key="8">
    <source>
        <dbReference type="Proteomes" id="UP000233248"/>
    </source>
</evidence>
<keyword evidence="1 4" id="KW-0963">Cytoplasm</keyword>
<comment type="similarity">
    <text evidence="4">Belongs to the R-transferase family. Bpt subfamily.</text>
</comment>
<comment type="caution">
    <text evidence="7">The sequence shown here is derived from an EMBL/GenBank/DDBJ whole genome shotgun (WGS) entry which is preliminary data.</text>
</comment>
<dbReference type="EC" id="2.3.2.29" evidence="4"/>
<dbReference type="RefSeq" id="WP_101185748.1">
    <property type="nucleotide sequence ID" value="NZ_CP031218.1"/>
</dbReference>
<dbReference type="Pfam" id="PF04377">
    <property type="entry name" value="ATE_C"/>
    <property type="match status" value="1"/>
</dbReference>
<dbReference type="InterPro" id="IPR007472">
    <property type="entry name" value="N-end_Aminoacyl_Trfase_C"/>
</dbReference>
<dbReference type="GO" id="GO:0008914">
    <property type="term" value="F:leucyl-tRNA--protein transferase activity"/>
    <property type="evidence" value="ECO:0007669"/>
    <property type="project" value="UniProtKB-UniRule"/>
</dbReference>
<reference evidence="7 8" key="1">
    <citation type="submission" date="2017-09" db="EMBL/GenBank/DDBJ databases">
        <title>Genomics of the genus Arcobacter.</title>
        <authorList>
            <person name="Perez-Cataluna A."/>
            <person name="Figueras M.J."/>
            <person name="Salas-Masso N."/>
        </authorList>
    </citation>
    <scope>NUCLEOTIDE SEQUENCE [LARGE SCALE GENOMIC DNA]</scope>
    <source>
        <strain evidence="7 8">DSM 18005</strain>
    </source>
</reference>
<protein>
    <recommendedName>
        <fullName evidence="4">Aspartate/glutamate leucyltransferase</fullName>
        <ecNumber evidence="4">2.3.2.29</ecNumber>
    </recommendedName>
</protein>
<dbReference type="AlphaFoldDB" id="A0A2N1J014"/>
<dbReference type="NCBIfam" id="NF002346">
    <property type="entry name" value="PRK01305.2-3"/>
    <property type="match status" value="1"/>
</dbReference>